<dbReference type="AlphaFoldDB" id="A0AAN4QC77"/>
<proteinExistence type="predicted"/>
<comment type="caution">
    <text evidence="1">The sequence shown here is derived from an EMBL/GenBank/DDBJ whole genome shotgun (WGS) entry which is preliminary data.</text>
</comment>
<protein>
    <submittedName>
        <fullName evidence="1">Uncharacterized protein</fullName>
    </submittedName>
</protein>
<reference evidence="1 2" key="1">
    <citation type="submission" date="2018-04" db="EMBL/GenBank/DDBJ databases">
        <title>Draft genome sequence of Pseudomonas syringae pv. actinidiae biovar 3 strains isolated from kiwifruit in Kagawa prefecture.</title>
        <authorList>
            <person name="Tabuchi M."/>
            <person name="Saito M."/>
            <person name="Fujiwara S."/>
            <person name="Sasa N."/>
            <person name="Akimitsu K."/>
            <person name="Gomi K."/>
            <person name="Konishi-Sugita S."/>
            <person name="Hamano K."/>
            <person name="Kataoka I."/>
        </authorList>
    </citation>
    <scope>NUCLEOTIDE SEQUENCE [LARGE SCALE GENOMIC DNA]</scope>
    <source>
        <strain evidence="1 2">MAFF212211</strain>
    </source>
</reference>
<accession>A0AAN4QC77</accession>
<name>A0AAN4QC77_PSESF</name>
<dbReference type="Proteomes" id="UP000248291">
    <property type="component" value="Unassembled WGS sequence"/>
</dbReference>
<organism evidence="1 2">
    <name type="scientific">Pseudomonas syringae pv. actinidiae</name>
    <dbReference type="NCBI Taxonomy" id="103796"/>
    <lineage>
        <taxon>Bacteria</taxon>
        <taxon>Pseudomonadati</taxon>
        <taxon>Pseudomonadota</taxon>
        <taxon>Gammaproteobacteria</taxon>
        <taxon>Pseudomonadales</taxon>
        <taxon>Pseudomonadaceae</taxon>
        <taxon>Pseudomonas</taxon>
        <taxon>Pseudomonas syringae</taxon>
    </lineage>
</organism>
<evidence type="ECO:0000313" key="2">
    <source>
        <dbReference type="Proteomes" id="UP000248291"/>
    </source>
</evidence>
<dbReference type="EMBL" id="BGKA01000289">
    <property type="protein sequence ID" value="GBH21358.1"/>
    <property type="molecule type" value="Genomic_DNA"/>
</dbReference>
<gene>
    <name evidence="1" type="ORF">KPSA3_07404</name>
</gene>
<sequence length="48" mass="5479">MFLWTAKPRARAIGRTTTKLYKKRISALALIRGDARGAERPRQVRQPA</sequence>
<evidence type="ECO:0000313" key="1">
    <source>
        <dbReference type="EMBL" id="GBH21358.1"/>
    </source>
</evidence>